<dbReference type="PANTHER" id="PTHR47406">
    <property type="entry name" value="COAGULATION FACTOR 5/8 TYPE, C-TERMINAL"/>
    <property type="match status" value="1"/>
</dbReference>
<dbReference type="GO" id="GO:0016787">
    <property type="term" value="F:hydrolase activity"/>
    <property type="evidence" value="ECO:0007669"/>
    <property type="project" value="UniProtKB-KW"/>
</dbReference>
<keyword evidence="1" id="KW-0378">Hydrolase</keyword>
<dbReference type="Gene3D" id="3.30.379.10">
    <property type="entry name" value="Chitobiase/beta-hexosaminidase domain 2-like"/>
    <property type="match status" value="1"/>
</dbReference>
<protein>
    <submittedName>
        <fullName evidence="2">DUF4838 domain-containing protein</fullName>
    </submittedName>
</protein>
<dbReference type="SUPFAM" id="SSF55545">
    <property type="entry name" value="beta-N-acetylhexosaminidase-like domain"/>
    <property type="match status" value="1"/>
</dbReference>
<dbReference type="InterPro" id="IPR013785">
    <property type="entry name" value="Aldolase_TIM"/>
</dbReference>
<name>A0A9D1CHU4_9FIRM</name>
<evidence type="ECO:0000313" key="2">
    <source>
        <dbReference type="EMBL" id="HIQ61957.1"/>
    </source>
</evidence>
<gene>
    <name evidence="2" type="ORF">IAA66_00015</name>
</gene>
<organism evidence="2 3">
    <name type="scientific">Candidatus Avichristensenella intestinipullorum</name>
    <dbReference type="NCBI Taxonomy" id="2840693"/>
    <lineage>
        <taxon>Bacteria</taxon>
        <taxon>Bacillati</taxon>
        <taxon>Bacillota</taxon>
        <taxon>Clostridia</taxon>
        <taxon>Candidatus Avichristensenella</taxon>
    </lineage>
</organism>
<comment type="caution">
    <text evidence="2">The sequence shown here is derived from an EMBL/GenBank/DDBJ whole genome shotgun (WGS) entry which is preliminary data.</text>
</comment>
<dbReference type="PANTHER" id="PTHR47406:SF2">
    <property type="entry name" value="ALPHA GLUCURONIDASE N-TERMINAL DOMAIN-CONTAINING PROTEIN"/>
    <property type="match status" value="1"/>
</dbReference>
<evidence type="ECO:0000313" key="3">
    <source>
        <dbReference type="Proteomes" id="UP000886819"/>
    </source>
</evidence>
<reference evidence="2" key="2">
    <citation type="journal article" date="2021" name="PeerJ">
        <title>Extensive microbial diversity within the chicken gut microbiome revealed by metagenomics and culture.</title>
        <authorList>
            <person name="Gilroy R."/>
            <person name="Ravi A."/>
            <person name="Getino M."/>
            <person name="Pursley I."/>
            <person name="Horton D.L."/>
            <person name="Alikhan N.F."/>
            <person name="Baker D."/>
            <person name="Gharbi K."/>
            <person name="Hall N."/>
            <person name="Watson M."/>
            <person name="Adriaenssens E.M."/>
            <person name="Foster-Nyarko E."/>
            <person name="Jarju S."/>
            <person name="Secka A."/>
            <person name="Antonio M."/>
            <person name="Oren A."/>
            <person name="Chaudhuri R.R."/>
            <person name="La Ragione R."/>
            <person name="Hildebrand F."/>
            <person name="Pallen M.J."/>
        </authorList>
    </citation>
    <scope>NUCLEOTIDE SEQUENCE</scope>
    <source>
        <strain evidence="2">ChiHile30-977</strain>
    </source>
</reference>
<sequence length="577" mass="63882">MHEIRFPIGFPVFIPEDAPAPVRYAARELAAYAGRMDGAAHAVSAGPGEGVAVRLLLDGQGEGAFSLTVDAQGARLTADSPAGAVYGAYALLEDMGCRFFAPDCEIVPAGPVVLPAGTREEKPAFAVRELFWREAMDGAFAVKLRLNSARSTITPEQGGRAMFYNFSHTFDRLVPVAQWFDTHPEYFSMVDGRRLRERTQLCLTNPDVLRLCVEGVRRWARENPAYDIFSVAMNDWYHPCQCPACRAVDEEEGSGAGTMIRFVNAVADAVAEEFPHIKIHTFAYLYCRKPPRLVRPRPNVIVRLCSIECCFAHPIDRCGCETGGVDVQGGFSARFHGRAQDVSSFLRDLRGWSQICENLYIWDYTTNYANYLQPFPNLSVLRDNLRLFRSAGVRGVFEQGNFSLGRASALAQLKIYLLGKLLWNPDADDAALTEAFVSGYYGPAAAPMSEYVRLWREAAGDCHAGLYDAPDAPYLTQDVLAAAERLLGEAERRAQGKEPYAQRVAREALSVRYVRLAQSEPGAPGRAEAVDAFGRDLERLGVTELFERKALRESLEALRRSRLAADRAQVPSISYPI</sequence>
<proteinExistence type="predicted"/>
<dbReference type="Proteomes" id="UP000886819">
    <property type="component" value="Unassembled WGS sequence"/>
</dbReference>
<dbReference type="AlphaFoldDB" id="A0A9D1CHU4"/>
<dbReference type="GO" id="GO:0005975">
    <property type="term" value="P:carbohydrate metabolic process"/>
    <property type="evidence" value="ECO:0007669"/>
    <property type="project" value="UniProtKB-ARBA"/>
</dbReference>
<reference evidence="2" key="1">
    <citation type="submission" date="2020-10" db="EMBL/GenBank/DDBJ databases">
        <authorList>
            <person name="Gilroy R."/>
        </authorList>
    </citation>
    <scope>NUCLEOTIDE SEQUENCE</scope>
    <source>
        <strain evidence="2">ChiHile30-977</strain>
    </source>
</reference>
<dbReference type="InterPro" id="IPR032287">
    <property type="entry name" value="DUF4838"/>
</dbReference>
<dbReference type="Gene3D" id="3.20.20.70">
    <property type="entry name" value="Aldolase class I"/>
    <property type="match status" value="1"/>
</dbReference>
<dbReference type="Pfam" id="PF16126">
    <property type="entry name" value="DUF4838"/>
    <property type="match status" value="1"/>
</dbReference>
<evidence type="ECO:0000256" key="1">
    <source>
        <dbReference type="ARBA" id="ARBA00022801"/>
    </source>
</evidence>
<dbReference type="InterPro" id="IPR029018">
    <property type="entry name" value="Hex-like_dom2"/>
</dbReference>
<accession>A0A9D1CHU4</accession>
<dbReference type="EMBL" id="DVFI01000001">
    <property type="protein sequence ID" value="HIQ61957.1"/>
    <property type="molecule type" value="Genomic_DNA"/>
</dbReference>